<organism evidence="2 3">
    <name type="scientific">Rhizopus stolonifer</name>
    <name type="common">Rhizopus nigricans</name>
    <dbReference type="NCBI Taxonomy" id="4846"/>
    <lineage>
        <taxon>Eukaryota</taxon>
        <taxon>Fungi</taxon>
        <taxon>Fungi incertae sedis</taxon>
        <taxon>Mucoromycota</taxon>
        <taxon>Mucoromycotina</taxon>
        <taxon>Mucoromycetes</taxon>
        <taxon>Mucorales</taxon>
        <taxon>Mucorineae</taxon>
        <taxon>Rhizopodaceae</taxon>
        <taxon>Rhizopus</taxon>
    </lineage>
</organism>
<dbReference type="SUPFAM" id="SSF54236">
    <property type="entry name" value="Ubiquitin-like"/>
    <property type="match status" value="1"/>
</dbReference>
<dbReference type="OrthoDB" id="428577at2759"/>
<dbReference type="GO" id="GO:0043130">
    <property type="term" value="F:ubiquitin binding"/>
    <property type="evidence" value="ECO:0007669"/>
    <property type="project" value="TreeGrafter"/>
</dbReference>
<dbReference type="AlphaFoldDB" id="A0A367KM78"/>
<dbReference type="SMART" id="SM00213">
    <property type="entry name" value="UBQ"/>
    <property type="match status" value="1"/>
</dbReference>
<dbReference type="Proteomes" id="UP000253551">
    <property type="component" value="Unassembled WGS sequence"/>
</dbReference>
<dbReference type="Gene3D" id="3.10.20.90">
    <property type="entry name" value="Phosphatidylinositol 3-kinase Catalytic Subunit, Chain A, domain 1"/>
    <property type="match status" value="1"/>
</dbReference>
<name>A0A367KM78_RHIST</name>
<reference evidence="2 3" key="1">
    <citation type="journal article" date="2018" name="G3 (Bethesda)">
        <title>Phylogenetic and Phylogenomic Definition of Rhizopus Species.</title>
        <authorList>
            <person name="Gryganskyi A.P."/>
            <person name="Golan J."/>
            <person name="Dolatabadi S."/>
            <person name="Mondo S."/>
            <person name="Robb S."/>
            <person name="Idnurm A."/>
            <person name="Muszewska A."/>
            <person name="Steczkiewicz K."/>
            <person name="Masonjones S."/>
            <person name="Liao H.L."/>
            <person name="Gajdeczka M.T."/>
            <person name="Anike F."/>
            <person name="Vuek A."/>
            <person name="Anishchenko I.M."/>
            <person name="Voigt K."/>
            <person name="de Hoog G.S."/>
            <person name="Smith M.E."/>
            <person name="Heitman J."/>
            <person name="Vilgalys R."/>
            <person name="Stajich J.E."/>
        </authorList>
    </citation>
    <scope>NUCLEOTIDE SEQUENCE [LARGE SCALE GENOMIC DNA]</scope>
    <source>
        <strain evidence="2 3">LSU 92-RS-03</strain>
    </source>
</reference>
<dbReference type="GO" id="GO:0070628">
    <property type="term" value="F:proteasome binding"/>
    <property type="evidence" value="ECO:0007669"/>
    <property type="project" value="TreeGrafter"/>
</dbReference>
<dbReference type="GO" id="GO:0005829">
    <property type="term" value="C:cytosol"/>
    <property type="evidence" value="ECO:0007669"/>
    <property type="project" value="TreeGrafter"/>
</dbReference>
<keyword evidence="3" id="KW-1185">Reference proteome</keyword>
<protein>
    <recommendedName>
        <fullName evidence="1">Ubiquitin-like domain-containing protein</fullName>
    </recommendedName>
</protein>
<dbReference type="GO" id="GO:0043161">
    <property type="term" value="P:proteasome-mediated ubiquitin-dependent protein catabolic process"/>
    <property type="evidence" value="ECO:0007669"/>
    <property type="project" value="TreeGrafter"/>
</dbReference>
<comment type="caution">
    <text evidence="2">The sequence shown here is derived from an EMBL/GenBank/DDBJ whole genome shotgun (WGS) entry which is preliminary data.</text>
</comment>
<evidence type="ECO:0000313" key="3">
    <source>
        <dbReference type="Proteomes" id="UP000253551"/>
    </source>
</evidence>
<dbReference type="InterPro" id="IPR000626">
    <property type="entry name" value="Ubiquitin-like_dom"/>
</dbReference>
<dbReference type="GO" id="GO:0005654">
    <property type="term" value="C:nucleoplasm"/>
    <property type="evidence" value="ECO:0007669"/>
    <property type="project" value="TreeGrafter"/>
</dbReference>
<dbReference type="PANTHER" id="PTHR10621">
    <property type="entry name" value="UV EXCISION REPAIR PROTEIN RAD23"/>
    <property type="match status" value="1"/>
</dbReference>
<gene>
    <name evidence="2" type="ORF">CU098_012679</name>
</gene>
<evidence type="ECO:0000313" key="2">
    <source>
        <dbReference type="EMBL" id="RCI03335.1"/>
    </source>
</evidence>
<dbReference type="InterPro" id="IPR029071">
    <property type="entry name" value="Ubiquitin-like_domsf"/>
</dbReference>
<feature type="domain" description="Ubiquitin-like" evidence="1">
    <location>
        <begin position="68"/>
        <end position="142"/>
    </location>
</feature>
<accession>A0A367KM78</accession>
<dbReference type="Pfam" id="PF00240">
    <property type="entry name" value="ubiquitin"/>
    <property type="match status" value="1"/>
</dbReference>
<sequence>MQAVAATEIGFAQQYLDILSTKSVRYGQDYLAHSLPSPLRIKRQPIVHTEIKPVSSEAQTTTITSDRFQLNVKVLKPSFQFSIGGLFPTDTVSHLKQRIYQQQSAYPVQRQRLLVKGKVLNDTKKLSELGLQDGNMIHLMLTAAPKTGRWGISIEAEEKISEAGFWEAIKKTLIDQVGETDANILLSKVKTSLAV</sequence>
<dbReference type="STRING" id="4846.A0A367KM78"/>
<dbReference type="CDD" id="cd17039">
    <property type="entry name" value="Ubl_ubiquitin_like"/>
    <property type="match status" value="1"/>
</dbReference>
<proteinExistence type="predicted"/>
<evidence type="ECO:0000259" key="1">
    <source>
        <dbReference type="PROSITE" id="PS50053"/>
    </source>
</evidence>
<dbReference type="EMBL" id="PJQM01001058">
    <property type="protein sequence ID" value="RCI03335.1"/>
    <property type="molecule type" value="Genomic_DNA"/>
</dbReference>
<dbReference type="GO" id="GO:0031593">
    <property type="term" value="F:polyubiquitin modification-dependent protein binding"/>
    <property type="evidence" value="ECO:0007669"/>
    <property type="project" value="TreeGrafter"/>
</dbReference>
<dbReference type="PROSITE" id="PS50053">
    <property type="entry name" value="UBIQUITIN_2"/>
    <property type="match status" value="1"/>
</dbReference>
<dbReference type="PANTHER" id="PTHR10621:SF0">
    <property type="entry name" value="UV EXCISION REPAIR PROTEIN RAD23"/>
    <property type="match status" value="1"/>
</dbReference>